<accession>A0AA41UER3</accession>
<organism evidence="1 2">
    <name type="scientific">Cryobacterium zhongshanensis</name>
    <dbReference type="NCBI Taxonomy" id="2928153"/>
    <lineage>
        <taxon>Bacteria</taxon>
        <taxon>Bacillati</taxon>
        <taxon>Actinomycetota</taxon>
        <taxon>Actinomycetes</taxon>
        <taxon>Micrococcales</taxon>
        <taxon>Microbacteriaceae</taxon>
        <taxon>Cryobacterium</taxon>
    </lineage>
</organism>
<dbReference type="Proteomes" id="UP001165341">
    <property type="component" value="Unassembled WGS sequence"/>
</dbReference>
<reference evidence="1" key="1">
    <citation type="submission" date="2022-03" db="EMBL/GenBank/DDBJ databases">
        <title>Cryobacterium sp. nov. strain ZS14-85, isolated from Antarctic soil.</title>
        <authorList>
            <person name="Li J."/>
            <person name="Niu G."/>
        </authorList>
    </citation>
    <scope>NUCLEOTIDE SEQUENCE</scope>
    <source>
        <strain evidence="1">ZS14-85</strain>
    </source>
</reference>
<dbReference type="EMBL" id="JALGAR010000001">
    <property type="protein sequence ID" value="MCI4657322.1"/>
    <property type="molecule type" value="Genomic_DNA"/>
</dbReference>
<name>A0AA41UER3_9MICO</name>
<evidence type="ECO:0000313" key="1">
    <source>
        <dbReference type="EMBL" id="MCI4657322.1"/>
    </source>
</evidence>
<dbReference type="RefSeq" id="WP_243011271.1">
    <property type="nucleotide sequence ID" value="NZ_JALGAR010000001.1"/>
</dbReference>
<sequence length="392" mass="44121">MLFNPEYPSLKLEDPEEKAENRLAKSQRKFLGSPVKAAPAQPWLLNAVGDIGNFKNASTSAIDQWLQAWRMPPRSWERPDILSSRAVFVGLADTADMASVSTLQGGAPFVTVSSRFIKLCTQISEIFPLFGILVASDPTLDEIQAMRSLFQYLEPNSTLDVPMAQLLQSASDPLFIERTTAAAVRWSIAHEMAHAVAGQKDRQNAYKRVSDLMPNMEASQWGPKRYKLEKYEVSLRRYRDEIACDLLANDFILDSPFAADDLITQVSGALLALEALKWEGWHDDRSALSPTHPSPTLRFKIVLNDWLTKLADPDVWKVRERPGALGIEDLAHWVGFEKWGSGAYRSHRDGATWQDDIDAVRQHLTQSIPEIMNDTIYAKTDEGIFRVQHTAR</sequence>
<comment type="caution">
    <text evidence="1">The sequence shown here is derived from an EMBL/GenBank/DDBJ whole genome shotgun (WGS) entry which is preliminary data.</text>
</comment>
<dbReference type="AlphaFoldDB" id="A0AA41UER3"/>
<protein>
    <submittedName>
        <fullName evidence="1">Uncharacterized protein</fullName>
    </submittedName>
</protein>
<keyword evidence="2" id="KW-1185">Reference proteome</keyword>
<gene>
    <name evidence="1" type="ORF">MQH31_05790</name>
</gene>
<proteinExistence type="predicted"/>
<evidence type="ECO:0000313" key="2">
    <source>
        <dbReference type="Proteomes" id="UP001165341"/>
    </source>
</evidence>